<organism evidence="2 3">
    <name type="scientific">Puccinia triticina</name>
    <dbReference type="NCBI Taxonomy" id="208348"/>
    <lineage>
        <taxon>Eukaryota</taxon>
        <taxon>Fungi</taxon>
        <taxon>Dikarya</taxon>
        <taxon>Basidiomycota</taxon>
        <taxon>Pucciniomycotina</taxon>
        <taxon>Pucciniomycetes</taxon>
        <taxon>Pucciniales</taxon>
        <taxon>Pucciniaceae</taxon>
        <taxon>Puccinia</taxon>
    </lineage>
</organism>
<dbReference type="EMBL" id="CP110427">
    <property type="protein sequence ID" value="WAQ86428.1"/>
    <property type="molecule type" value="Genomic_DNA"/>
</dbReference>
<evidence type="ECO:0000256" key="1">
    <source>
        <dbReference type="SAM" id="MobiDB-lite"/>
    </source>
</evidence>
<proteinExistence type="predicted"/>
<sequence length="91" mass="9274">MSADDSLTAIVASLGAGPGTQSSNPPGAAQSRTIANKKTPRLSTVASKAQARGKNANPESSEDDDEGQEGDVITDLLRETEAGMTAQTNSK</sequence>
<dbReference type="RefSeq" id="XP_053021983.1">
    <property type="nucleotide sequence ID" value="XM_053170731.1"/>
</dbReference>
<protein>
    <submittedName>
        <fullName evidence="2">Uncharacterized protein</fullName>
    </submittedName>
</protein>
<feature type="compositionally biased region" description="Acidic residues" evidence="1">
    <location>
        <begin position="60"/>
        <end position="69"/>
    </location>
</feature>
<name>A0ABY7CQ13_9BASI</name>
<keyword evidence="3" id="KW-1185">Reference proteome</keyword>
<accession>A0ABY7CQ13</accession>
<dbReference type="Proteomes" id="UP001164743">
    <property type="component" value="Chromosome 7A"/>
</dbReference>
<evidence type="ECO:0000313" key="3">
    <source>
        <dbReference type="Proteomes" id="UP001164743"/>
    </source>
</evidence>
<dbReference type="GeneID" id="77811626"/>
<evidence type="ECO:0000313" key="2">
    <source>
        <dbReference type="EMBL" id="WAQ86428.1"/>
    </source>
</evidence>
<feature type="region of interest" description="Disordered" evidence="1">
    <location>
        <begin position="1"/>
        <end position="72"/>
    </location>
</feature>
<reference evidence="2" key="1">
    <citation type="submission" date="2022-10" db="EMBL/GenBank/DDBJ databases">
        <title>Puccinia triticina Genome sequencing and assembly.</title>
        <authorList>
            <person name="Li C."/>
        </authorList>
    </citation>
    <scope>NUCLEOTIDE SEQUENCE</scope>
    <source>
        <strain evidence="2">Pt15</strain>
    </source>
</reference>
<gene>
    <name evidence="2" type="ORF">PtA15_7A154</name>
</gene>
<feature type="compositionally biased region" description="Polar residues" evidence="1">
    <location>
        <begin position="19"/>
        <end position="47"/>
    </location>
</feature>